<proteinExistence type="predicted"/>
<organism evidence="2 3">
    <name type="scientific">Nocardioides cremeus</name>
    <dbReference type="NCBI Taxonomy" id="3058044"/>
    <lineage>
        <taxon>Bacteria</taxon>
        <taxon>Bacillati</taxon>
        <taxon>Actinomycetota</taxon>
        <taxon>Actinomycetes</taxon>
        <taxon>Propionibacteriales</taxon>
        <taxon>Nocardioidaceae</taxon>
        <taxon>Nocardioides</taxon>
    </lineage>
</organism>
<dbReference type="InterPro" id="IPR013762">
    <property type="entry name" value="Integrase-like_cat_sf"/>
</dbReference>
<protein>
    <recommendedName>
        <fullName evidence="4">Integrase</fullName>
    </recommendedName>
</protein>
<dbReference type="Gene3D" id="1.10.443.10">
    <property type="entry name" value="Intergrase catalytic core"/>
    <property type="match status" value="1"/>
</dbReference>
<dbReference type="SUPFAM" id="SSF56349">
    <property type="entry name" value="DNA breaking-rejoining enzymes"/>
    <property type="match status" value="1"/>
</dbReference>
<dbReference type="RefSeq" id="WP_300388483.1">
    <property type="nucleotide sequence ID" value="NZ_JAULSC010000002.1"/>
</dbReference>
<gene>
    <name evidence="2" type="ORF">QWJ41_03400</name>
</gene>
<dbReference type="Proteomes" id="UP001168363">
    <property type="component" value="Unassembled WGS sequence"/>
</dbReference>
<keyword evidence="3" id="KW-1185">Reference proteome</keyword>
<sequence>MSTSDAEWVEALAEEVDAGEVVSLSPDTPAIESHRILNTAAAVPVAGDDRWDLSALNQDPGVSPVALVFTTTRATGVVYHPERIETLKRIAYLLINRRVPATVAMAPDSKPGSPYVPAPSVYQTLRALRRFMEWAEAIAEAEVLADCTPALMDQYANALAQRDIEDQSVRASLYPLWRLSQMAKWLPSQDQLPVPSWKWDTPGTGRVQVDPDGSAFAVIDPEVLDPLLTWSLAYVRDFSRDLLPARDLVRNRLASARPVSEEEVGAWMRDYLQQTGHRIPLDPQLPRPTPALHYLSYLSGIDYTSLRVWWDTHRKRRPLIIRDRDLRCDLGVTVTATLHDGLPWADDIEFYDVSKGNQTRGVNGARALRHLQTACFIVLAYLSGCRPQELRTLEREGCIIEVPAPEPGGITGYLVRGTLRKGQESGGTSEKWATIKPGADAAHLASRLAEDSRWLFPGPDGKPISTVRINARIDDFIKHVNNLPLQDRLPGAFRIGGDQEPDVTTRQFRRTASWNILNQPDGEFALGNQYKQASTTLGRDGYASMRNAGVTKMMDADAAAVHRATLVSVSEAILNGAGVSGPSADRLIAAAQLAQPLRAVYVAPAALAEILSDADAQVYDNPSQHSLCVYVPARAKCAGTDDAPDRGSCVRNCTCHARTDIQMDVLAKEAERNRIEAESPLTPEPLRVRLLQVAEQAEQDVDQHHRERRYLPIVEVTNQAGGVSDGD</sequence>
<evidence type="ECO:0000256" key="1">
    <source>
        <dbReference type="ARBA" id="ARBA00023172"/>
    </source>
</evidence>
<evidence type="ECO:0000313" key="3">
    <source>
        <dbReference type="Proteomes" id="UP001168363"/>
    </source>
</evidence>
<dbReference type="InterPro" id="IPR011010">
    <property type="entry name" value="DNA_brk_join_enz"/>
</dbReference>
<name>A0ABT8TN21_9ACTN</name>
<keyword evidence="1" id="KW-0233">DNA recombination</keyword>
<reference evidence="2" key="1">
    <citation type="submission" date="2023-06" db="EMBL/GenBank/DDBJ databases">
        <title>Genome sequence of Nocardioides sp. SOB44.</title>
        <authorList>
            <person name="Zhang G."/>
        </authorList>
    </citation>
    <scope>NUCLEOTIDE SEQUENCE</scope>
    <source>
        <strain evidence="2">SOB44</strain>
    </source>
</reference>
<evidence type="ECO:0008006" key="4">
    <source>
        <dbReference type="Google" id="ProtNLM"/>
    </source>
</evidence>
<dbReference type="EMBL" id="JAULSC010000002">
    <property type="protein sequence ID" value="MDO3394754.1"/>
    <property type="molecule type" value="Genomic_DNA"/>
</dbReference>
<accession>A0ABT8TN21</accession>
<evidence type="ECO:0000313" key="2">
    <source>
        <dbReference type="EMBL" id="MDO3394754.1"/>
    </source>
</evidence>
<comment type="caution">
    <text evidence="2">The sequence shown here is derived from an EMBL/GenBank/DDBJ whole genome shotgun (WGS) entry which is preliminary data.</text>
</comment>